<dbReference type="Gene3D" id="3.20.20.30">
    <property type="entry name" value="Luciferase-like domain"/>
    <property type="match status" value="1"/>
</dbReference>
<dbReference type="InterPro" id="IPR050172">
    <property type="entry name" value="SsuD_RutA_monooxygenase"/>
</dbReference>
<dbReference type="NCBIfam" id="TIGR03560">
    <property type="entry name" value="F420_Rv1855c"/>
    <property type="match status" value="1"/>
</dbReference>
<protein>
    <submittedName>
        <fullName evidence="6">F420-dependent oxidoreductase-like protein</fullName>
    </submittedName>
</protein>
<dbReference type="Proteomes" id="UP000540412">
    <property type="component" value="Unassembled WGS sequence"/>
</dbReference>
<evidence type="ECO:0000259" key="5">
    <source>
        <dbReference type="Pfam" id="PF00296"/>
    </source>
</evidence>
<feature type="domain" description="Luciferase-like" evidence="5">
    <location>
        <begin position="20"/>
        <end position="258"/>
    </location>
</feature>
<gene>
    <name evidence="6" type="ORF">BJY24_000710</name>
</gene>
<keyword evidence="2" id="KW-0288">FMN</keyword>
<evidence type="ECO:0000313" key="7">
    <source>
        <dbReference type="Proteomes" id="UP000540412"/>
    </source>
</evidence>
<dbReference type="GO" id="GO:0008726">
    <property type="term" value="F:alkanesulfonate monooxygenase activity"/>
    <property type="evidence" value="ECO:0007669"/>
    <property type="project" value="TreeGrafter"/>
</dbReference>
<evidence type="ECO:0000256" key="3">
    <source>
        <dbReference type="ARBA" id="ARBA00023002"/>
    </source>
</evidence>
<keyword evidence="3" id="KW-0560">Oxidoreductase</keyword>
<dbReference type="PANTHER" id="PTHR42847:SF8">
    <property type="entry name" value="CONSERVED PROTEIN"/>
    <property type="match status" value="1"/>
</dbReference>
<comment type="caution">
    <text evidence="6">The sequence shown here is derived from an EMBL/GenBank/DDBJ whole genome shotgun (WGS) entry which is preliminary data.</text>
</comment>
<dbReference type="Pfam" id="PF00296">
    <property type="entry name" value="Bac_luciferase"/>
    <property type="match status" value="1"/>
</dbReference>
<keyword evidence="4" id="KW-0503">Monooxygenase</keyword>
<dbReference type="EMBL" id="JACHIT010000001">
    <property type="protein sequence ID" value="MBB5911843.1"/>
    <property type="molecule type" value="Genomic_DNA"/>
</dbReference>
<name>A0A7W9P9V4_9NOCA</name>
<dbReference type="InterPro" id="IPR036661">
    <property type="entry name" value="Luciferase-like_sf"/>
</dbReference>
<keyword evidence="7" id="KW-1185">Reference proteome</keyword>
<sequence>MKLGITLADFSWDIPVADIGSTVADLAQQADDSGFDSLWVMDHFFQIGLTGQPPESPMPEAYATLGFLAGRTRRIRFGTLVTSVAYRHPGVLIKSATTLDVLSGGRTYFGIGAGAPFDPEPRGPETVFEGEGLGIAFPRLAERFERLEDVLRLAHQMWRGDETPFRGRHYELVRPLNSPNSVQRPHPPILVAGSGERKTLRLVARYADACNLFDLPGSGFADDLEHKLEVLHKHCDEAGRDPGEIEKTVASHFDPGDRDRFVEHMRELAGLGIDHVLISPPGPWDSARLAAVAEALPDIHAF</sequence>
<dbReference type="SUPFAM" id="SSF51679">
    <property type="entry name" value="Bacterial luciferase-like"/>
    <property type="match status" value="1"/>
</dbReference>
<evidence type="ECO:0000256" key="2">
    <source>
        <dbReference type="ARBA" id="ARBA00022643"/>
    </source>
</evidence>
<evidence type="ECO:0000256" key="4">
    <source>
        <dbReference type="ARBA" id="ARBA00023033"/>
    </source>
</evidence>
<dbReference type="AlphaFoldDB" id="A0A7W9P9V4"/>
<evidence type="ECO:0000313" key="6">
    <source>
        <dbReference type="EMBL" id="MBB5911843.1"/>
    </source>
</evidence>
<evidence type="ECO:0000256" key="1">
    <source>
        <dbReference type="ARBA" id="ARBA00022630"/>
    </source>
</evidence>
<keyword evidence="1" id="KW-0285">Flavoprotein</keyword>
<organism evidence="6 7">
    <name type="scientific">Nocardia transvalensis</name>
    <dbReference type="NCBI Taxonomy" id="37333"/>
    <lineage>
        <taxon>Bacteria</taxon>
        <taxon>Bacillati</taxon>
        <taxon>Actinomycetota</taxon>
        <taxon>Actinomycetes</taxon>
        <taxon>Mycobacteriales</taxon>
        <taxon>Nocardiaceae</taxon>
        <taxon>Nocardia</taxon>
    </lineage>
</organism>
<dbReference type="InterPro" id="IPR011251">
    <property type="entry name" value="Luciferase-like_dom"/>
</dbReference>
<proteinExistence type="predicted"/>
<accession>A0A7W9P9V4</accession>
<dbReference type="GO" id="GO:0046306">
    <property type="term" value="P:alkanesulfonate catabolic process"/>
    <property type="evidence" value="ECO:0007669"/>
    <property type="project" value="TreeGrafter"/>
</dbReference>
<reference evidence="6 7" key="1">
    <citation type="submission" date="2020-08" db="EMBL/GenBank/DDBJ databases">
        <title>Sequencing the genomes of 1000 actinobacteria strains.</title>
        <authorList>
            <person name="Klenk H.-P."/>
        </authorList>
    </citation>
    <scope>NUCLEOTIDE SEQUENCE [LARGE SCALE GENOMIC DNA]</scope>
    <source>
        <strain evidence="6 7">DSM 43582</strain>
    </source>
</reference>
<dbReference type="RefSeq" id="WP_040749774.1">
    <property type="nucleotide sequence ID" value="NZ_JACHIT010000001.1"/>
</dbReference>
<dbReference type="InterPro" id="IPR019952">
    <property type="entry name" value="F420_OxRdatse_Rv1855c_pred"/>
</dbReference>
<dbReference type="PANTHER" id="PTHR42847">
    <property type="entry name" value="ALKANESULFONATE MONOOXYGENASE"/>
    <property type="match status" value="1"/>
</dbReference>